<dbReference type="RefSeq" id="WP_056685886.1">
    <property type="nucleotide sequence ID" value="NZ_LJIX01000006.1"/>
</dbReference>
<comment type="caution">
    <text evidence="2">The sequence shown here is derived from an EMBL/GenBank/DDBJ whole genome shotgun (WGS) entry which is preliminary data.</text>
</comment>
<evidence type="ECO:0008006" key="4">
    <source>
        <dbReference type="Google" id="ProtNLM"/>
    </source>
</evidence>
<protein>
    <recommendedName>
        <fullName evidence="4">Type 4 fimbrial biogenesis protein PilX N-terminal domain-containing protein</fullName>
    </recommendedName>
</protein>
<dbReference type="Proteomes" id="UP000050996">
    <property type="component" value="Unassembled WGS sequence"/>
</dbReference>
<reference evidence="2 3" key="1">
    <citation type="submission" date="2015-09" db="EMBL/GenBank/DDBJ databases">
        <title>Genome sequencing project for genomic taxonomy and phylogenomics of Bacillus-like bacteria.</title>
        <authorList>
            <person name="Liu B."/>
            <person name="Wang J."/>
            <person name="Zhu Y."/>
            <person name="Liu G."/>
            <person name="Chen Q."/>
            <person name="Chen Z."/>
            <person name="Lan J."/>
            <person name="Che J."/>
            <person name="Ge C."/>
            <person name="Shi H."/>
            <person name="Pan Z."/>
            <person name="Liu X."/>
        </authorList>
    </citation>
    <scope>NUCLEOTIDE SEQUENCE [LARGE SCALE GENOMIC DNA]</scope>
    <source>
        <strain evidence="2 3">FJAT-18043</strain>
    </source>
</reference>
<gene>
    <name evidence="2" type="ORF">AN957_20240</name>
</gene>
<dbReference type="PATRIC" id="fig|1637975.4.peg.4023"/>
<evidence type="ECO:0000313" key="2">
    <source>
        <dbReference type="EMBL" id="KQL20690.1"/>
    </source>
</evidence>
<sequence length="422" mass="46443">MRVSNEKGYALVAVLLTMTIFMILAFSFMGQAANNVKQNKVIETKSQSVALAEMGVTYFQLAVQNVFKSNHQSIIAQVKEARNKDIKDGIFKADDEYIQYAIVLMIEQFKSKLKQTSISIDGKPNAKFNIQYSENDIHSNGKDIRITFNSVGTENDKSTTIGTTMTIDFSNLMSSDGKGEENNGDQELKLPSGNEIADPGNLKICSNSQTDFTNTVCQINGSKTFYQNDKLEFDQSIFKVTGALHFQNMNNKDMNHSTLYILGSMTTGNMNSLNKSKIHVNGAANFGHFNGNGLTDSIIEIGGNASFDNMKLLRSTIYVDKYKANFGQINGMNDSKIFVNSDAVIKGLDIGSNSIICINGYLKIENNFNNNSNSKVYAKNSNNNNVIKGDGAFKEGGACSRNSGPSISWGDPSIIADYDYKY</sequence>
<keyword evidence="1" id="KW-0812">Transmembrane</keyword>
<name>A0A0Q3VII4_9BACI</name>
<dbReference type="AlphaFoldDB" id="A0A0Q3VII4"/>
<proteinExistence type="predicted"/>
<organism evidence="2 3">
    <name type="scientific">Cytobacillus solani</name>
    <dbReference type="NCBI Taxonomy" id="1637975"/>
    <lineage>
        <taxon>Bacteria</taxon>
        <taxon>Bacillati</taxon>
        <taxon>Bacillota</taxon>
        <taxon>Bacilli</taxon>
        <taxon>Bacillales</taxon>
        <taxon>Bacillaceae</taxon>
        <taxon>Cytobacillus</taxon>
    </lineage>
</organism>
<accession>A0A0Q3VII4</accession>
<keyword evidence="3" id="KW-1185">Reference proteome</keyword>
<dbReference type="EMBL" id="LJIX01000006">
    <property type="protein sequence ID" value="KQL20690.1"/>
    <property type="molecule type" value="Genomic_DNA"/>
</dbReference>
<evidence type="ECO:0000313" key="3">
    <source>
        <dbReference type="Proteomes" id="UP000050996"/>
    </source>
</evidence>
<evidence type="ECO:0000256" key="1">
    <source>
        <dbReference type="SAM" id="Phobius"/>
    </source>
</evidence>
<dbReference type="STRING" id="1637975.AN957_20240"/>
<keyword evidence="1" id="KW-0472">Membrane</keyword>
<feature type="transmembrane region" description="Helical" evidence="1">
    <location>
        <begin position="9"/>
        <end position="29"/>
    </location>
</feature>
<keyword evidence="1" id="KW-1133">Transmembrane helix</keyword>